<dbReference type="EMBL" id="JAYMRP010000009">
    <property type="protein sequence ID" value="MFB8773722.1"/>
    <property type="molecule type" value="Genomic_DNA"/>
</dbReference>
<protein>
    <recommendedName>
        <fullName evidence="5">Acyl-CoA synthetase</fullName>
    </recommendedName>
</protein>
<dbReference type="Proteomes" id="UP001585080">
    <property type="component" value="Unassembled WGS sequence"/>
</dbReference>
<evidence type="ECO:0000256" key="5">
    <source>
        <dbReference type="ARBA" id="ARBA00032875"/>
    </source>
</evidence>
<evidence type="ECO:0000256" key="4">
    <source>
        <dbReference type="ARBA" id="ARBA00023098"/>
    </source>
</evidence>
<keyword evidence="2" id="KW-0436">Ligase</keyword>
<dbReference type="CDD" id="cd05907">
    <property type="entry name" value="VL_LC_FACS_like"/>
    <property type="match status" value="1"/>
</dbReference>
<reference evidence="8 9" key="1">
    <citation type="submission" date="2024-01" db="EMBL/GenBank/DDBJ databases">
        <title>Genome mining of biosynthetic gene clusters to explore secondary metabolites of Streptomyces sp.</title>
        <authorList>
            <person name="Baig A."/>
            <person name="Ajitkumar Shintre N."/>
            <person name="Kumar H."/>
            <person name="Anbarasu A."/>
            <person name="Ramaiah S."/>
        </authorList>
    </citation>
    <scope>NUCLEOTIDE SEQUENCE [LARGE SCALE GENOMIC DNA]</scope>
    <source>
        <strain evidence="8 9">A57</strain>
    </source>
</reference>
<accession>A0ABV5EA52</accession>
<evidence type="ECO:0000259" key="7">
    <source>
        <dbReference type="Pfam" id="PF00501"/>
    </source>
</evidence>
<dbReference type="Pfam" id="PF23562">
    <property type="entry name" value="AMP-binding_C_3"/>
    <property type="match status" value="1"/>
</dbReference>
<dbReference type="RefSeq" id="WP_376732497.1">
    <property type="nucleotide sequence ID" value="NZ_JAYMRP010000009.1"/>
</dbReference>
<evidence type="ECO:0000256" key="6">
    <source>
        <dbReference type="SAM" id="MobiDB-lite"/>
    </source>
</evidence>
<organism evidence="8 9">
    <name type="scientific">Streptomyces broussonetiae</name>
    <dbReference type="NCBI Taxonomy" id="2686304"/>
    <lineage>
        <taxon>Bacteria</taxon>
        <taxon>Bacillati</taxon>
        <taxon>Actinomycetota</taxon>
        <taxon>Actinomycetes</taxon>
        <taxon>Kitasatosporales</taxon>
        <taxon>Streptomycetaceae</taxon>
        <taxon>Streptomyces</taxon>
    </lineage>
</organism>
<evidence type="ECO:0000256" key="2">
    <source>
        <dbReference type="ARBA" id="ARBA00022598"/>
    </source>
</evidence>
<dbReference type="InterPro" id="IPR042099">
    <property type="entry name" value="ANL_N_sf"/>
</dbReference>
<feature type="domain" description="AMP-dependent synthetase/ligase" evidence="7">
    <location>
        <begin position="67"/>
        <end position="479"/>
    </location>
</feature>
<sequence length="652" mass="70186">MPISYSSSSPVPPDPSSTPSGLDYDPDGGPVLVEPEIRRLDGEVREVAVPPLVPPVSHGSLADVPFENAAVAPDERVISRRTDDGSWQDLTAAQFAREVLELAKGLTAEGLVPGDRIAVMARTSYEWTLLDFAAWAAGLVTVPVYPTSSVFQTRWILQDSGAVALVTETAAQAAALGPELGHLPDLRHLWVIEKGHVDRLAELGGPVPDQEVDVRRGVLGPDTLATLVYTSGTTGRPKGCALTHGNFLAEVDNAIELLYPVFKARTDVEPSTLLFLPLSHVFGRMVAVACVRARVRLGHAPSLKAGDLIADLAAFRPTFLLAIPYMLEKVYNSARATAERGGKAGSFDRAAKVARRWGEATEARKQGTGPGPGAGLKAARALYDPLVYRRIRNALGGRVRYLICGGSPLSRDLAAFYAGAGMEIYEGYGLTESTGAATVTPPLKPRLGTVGWPLPGTRVRIAADGEILLAGGQVLRGYWDPRAGGVVPAAVDGWFPTGDIGRLDDEGYLTITGRKKEILITAGGKNVAPAPLENWLRTHPLISQCLVLGDRRPYVTALITLDLDGIHHWCRMNGRPPVPPDVLARDEELHAVLQRAVDEANRMVSRPESIRRFTVLPVDFTETAGHLTPSMKLRRQAILRDFSREVEAMYGG</sequence>
<keyword evidence="3" id="KW-0276">Fatty acid metabolism</keyword>
<comment type="caution">
    <text evidence="8">The sequence shown here is derived from an EMBL/GenBank/DDBJ whole genome shotgun (WGS) entry which is preliminary data.</text>
</comment>
<feature type="region of interest" description="Disordered" evidence="6">
    <location>
        <begin position="1"/>
        <end position="33"/>
    </location>
</feature>
<dbReference type="Gene3D" id="3.40.50.12780">
    <property type="entry name" value="N-terminal domain of ligase-like"/>
    <property type="match status" value="1"/>
</dbReference>
<evidence type="ECO:0000256" key="1">
    <source>
        <dbReference type="ARBA" id="ARBA00006432"/>
    </source>
</evidence>
<dbReference type="PROSITE" id="PS00455">
    <property type="entry name" value="AMP_BINDING"/>
    <property type="match status" value="1"/>
</dbReference>
<keyword evidence="9" id="KW-1185">Reference proteome</keyword>
<keyword evidence="4" id="KW-0443">Lipid metabolism</keyword>
<evidence type="ECO:0000313" key="9">
    <source>
        <dbReference type="Proteomes" id="UP001585080"/>
    </source>
</evidence>
<dbReference type="PANTHER" id="PTHR43272">
    <property type="entry name" value="LONG-CHAIN-FATTY-ACID--COA LIGASE"/>
    <property type="match status" value="1"/>
</dbReference>
<dbReference type="SUPFAM" id="SSF56801">
    <property type="entry name" value="Acetyl-CoA synthetase-like"/>
    <property type="match status" value="1"/>
</dbReference>
<dbReference type="InterPro" id="IPR020845">
    <property type="entry name" value="AMP-binding_CS"/>
</dbReference>
<gene>
    <name evidence="8" type="ORF">VSS16_13435</name>
</gene>
<name>A0ABV5EA52_9ACTN</name>
<evidence type="ECO:0000313" key="8">
    <source>
        <dbReference type="EMBL" id="MFB8773722.1"/>
    </source>
</evidence>
<comment type="similarity">
    <text evidence="1">Belongs to the ATP-dependent AMP-binding enzyme family.</text>
</comment>
<dbReference type="PANTHER" id="PTHR43272:SF32">
    <property type="entry name" value="AMP-DEPENDENT SYNTHETASE_LIGASE DOMAIN-CONTAINING PROTEIN"/>
    <property type="match status" value="1"/>
</dbReference>
<dbReference type="Pfam" id="PF00501">
    <property type="entry name" value="AMP-binding"/>
    <property type="match status" value="1"/>
</dbReference>
<proteinExistence type="inferred from homology"/>
<evidence type="ECO:0000256" key="3">
    <source>
        <dbReference type="ARBA" id="ARBA00022832"/>
    </source>
</evidence>
<dbReference type="InterPro" id="IPR000873">
    <property type="entry name" value="AMP-dep_synth/lig_dom"/>
</dbReference>